<reference evidence="1" key="1">
    <citation type="journal article" date="2015" name="Nature">
        <title>Complex archaea that bridge the gap between prokaryotes and eukaryotes.</title>
        <authorList>
            <person name="Spang A."/>
            <person name="Saw J.H."/>
            <person name="Jorgensen S.L."/>
            <person name="Zaremba-Niedzwiedzka K."/>
            <person name="Martijn J."/>
            <person name="Lind A.E."/>
            <person name="van Eijk R."/>
            <person name="Schleper C."/>
            <person name="Guy L."/>
            <person name="Ettema T.J."/>
        </authorList>
    </citation>
    <scope>NUCLEOTIDE SEQUENCE</scope>
</reference>
<sequence>MKHYYADVKGLGNVAVSRHAQARMADDGITQENFERVLLNPVRPDGQDGIGVVWRERDGLRIVILTDPTPNMGAVLVKTVYRVKPQANALRSTR</sequence>
<dbReference type="EMBL" id="LAZR01001775">
    <property type="protein sequence ID" value="KKN39227.1"/>
    <property type="molecule type" value="Genomic_DNA"/>
</dbReference>
<dbReference type="Pfam" id="PF14076">
    <property type="entry name" value="DUF4258"/>
    <property type="match status" value="1"/>
</dbReference>
<comment type="caution">
    <text evidence="1">The sequence shown here is derived from an EMBL/GenBank/DDBJ whole genome shotgun (WGS) entry which is preliminary data.</text>
</comment>
<protein>
    <recommendedName>
        <fullName evidence="2">DUF4258 domain-containing protein</fullName>
    </recommendedName>
</protein>
<proteinExistence type="predicted"/>
<evidence type="ECO:0000313" key="1">
    <source>
        <dbReference type="EMBL" id="KKN39227.1"/>
    </source>
</evidence>
<dbReference type="AlphaFoldDB" id="A0A0F9QQC6"/>
<dbReference type="InterPro" id="IPR025354">
    <property type="entry name" value="DUF4258"/>
</dbReference>
<gene>
    <name evidence="1" type="ORF">LCGC14_0745610</name>
</gene>
<evidence type="ECO:0008006" key="2">
    <source>
        <dbReference type="Google" id="ProtNLM"/>
    </source>
</evidence>
<organism evidence="1">
    <name type="scientific">marine sediment metagenome</name>
    <dbReference type="NCBI Taxonomy" id="412755"/>
    <lineage>
        <taxon>unclassified sequences</taxon>
        <taxon>metagenomes</taxon>
        <taxon>ecological metagenomes</taxon>
    </lineage>
</organism>
<accession>A0A0F9QQC6</accession>
<name>A0A0F9QQC6_9ZZZZ</name>